<dbReference type="SMART" id="SM00202">
    <property type="entry name" value="SR"/>
    <property type="match status" value="1"/>
</dbReference>
<evidence type="ECO:0000313" key="6">
    <source>
        <dbReference type="Proteomes" id="UP000604046"/>
    </source>
</evidence>
<gene>
    <name evidence="5" type="primary">lgals3bpa</name>
    <name evidence="5" type="ORF">SNAT2548_LOCUS33697</name>
</gene>
<dbReference type="InterPro" id="IPR001190">
    <property type="entry name" value="SRCR"/>
</dbReference>
<dbReference type="Pfam" id="PF13540">
    <property type="entry name" value="RCC1_2"/>
    <property type="match status" value="1"/>
</dbReference>
<dbReference type="Pfam" id="PF00530">
    <property type="entry name" value="SRCR"/>
    <property type="match status" value="1"/>
</dbReference>
<feature type="repeat" description="RCC1" evidence="3">
    <location>
        <begin position="203"/>
        <end position="260"/>
    </location>
</feature>
<evidence type="ECO:0000256" key="1">
    <source>
        <dbReference type="ARBA" id="ARBA00022729"/>
    </source>
</evidence>
<dbReference type="PROSITE" id="PS50287">
    <property type="entry name" value="SRCR_2"/>
    <property type="match status" value="1"/>
</dbReference>
<dbReference type="PANTHER" id="PTHR48071:SF24">
    <property type="entry name" value="DELETED IN MALIGNANT BRAIN TUMORS 1 PROTEIN-LIKE"/>
    <property type="match status" value="1"/>
</dbReference>
<evidence type="ECO:0000259" key="4">
    <source>
        <dbReference type="PROSITE" id="PS50287"/>
    </source>
</evidence>
<evidence type="ECO:0000313" key="5">
    <source>
        <dbReference type="EMBL" id="CAE7591933.1"/>
    </source>
</evidence>
<name>A0A812V199_9DINO</name>
<dbReference type="Proteomes" id="UP000604046">
    <property type="component" value="Unassembled WGS sequence"/>
</dbReference>
<dbReference type="GO" id="GO:0031638">
    <property type="term" value="P:zymogen activation"/>
    <property type="evidence" value="ECO:0007669"/>
    <property type="project" value="TreeGrafter"/>
</dbReference>
<comment type="caution">
    <text evidence="5">The sequence shown here is derived from an EMBL/GenBank/DDBJ whole genome shotgun (WGS) entry which is preliminary data.</text>
</comment>
<dbReference type="GO" id="GO:0004252">
    <property type="term" value="F:serine-type endopeptidase activity"/>
    <property type="evidence" value="ECO:0007669"/>
    <property type="project" value="TreeGrafter"/>
</dbReference>
<dbReference type="PRINTS" id="PR00258">
    <property type="entry name" value="SPERACTRCPTR"/>
</dbReference>
<dbReference type="OrthoDB" id="536948at2759"/>
<dbReference type="SUPFAM" id="SSF117281">
    <property type="entry name" value="Kelch motif"/>
    <property type="match status" value="1"/>
</dbReference>
<dbReference type="InterPro" id="IPR009091">
    <property type="entry name" value="RCC1/BLIP-II"/>
</dbReference>
<dbReference type="SUPFAM" id="SSF56487">
    <property type="entry name" value="SRCR-like"/>
    <property type="match status" value="1"/>
</dbReference>
<dbReference type="EMBL" id="CAJNDS010002773">
    <property type="protein sequence ID" value="CAE7591933.1"/>
    <property type="molecule type" value="Genomic_DNA"/>
</dbReference>
<dbReference type="Gene3D" id="2.130.10.30">
    <property type="entry name" value="Regulator of chromosome condensation 1/beta-lactamase-inhibitor protein II"/>
    <property type="match status" value="2"/>
</dbReference>
<organism evidence="5 6">
    <name type="scientific">Symbiodinium natans</name>
    <dbReference type="NCBI Taxonomy" id="878477"/>
    <lineage>
        <taxon>Eukaryota</taxon>
        <taxon>Sar</taxon>
        <taxon>Alveolata</taxon>
        <taxon>Dinophyceae</taxon>
        <taxon>Suessiales</taxon>
        <taxon>Symbiodiniaceae</taxon>
        <taxon>Symbiodinium</taxon>
    </lineage>
</organism>
<keyword evidence="6" id="KW-1185">Reference proteome</keyword>
<dbReference type="GO" id="GO:0005886">
    <property type="term" value="C:plasma membrane"/>
    <property type="evidence" value="ECO:0007669"/>
    <property type="project" value="TreeGrafter"/>
</dbReference>
<dbReference type="InterPro" id="IPR036772">
    <property type="entry name" value="SRCR-like_dom_sf"/>
</dbReference>
<protein>
    <submittedName>
        <fullName evidence="5">Lgals3bpa protein</fullName>
    </submittedName>
</protein>
<dbReference type="AlphaFoldDB" id="A0A812V199"/>
<dbReference type="InterPro" id="IPR000408">
    <property type="entry name" value="Reg_chr_condens"/>
</dbReference>
<feature type="domain" description="SRCR" evidence="4">
    <location>
        <begin position="540"/>
        <end position="646"/>
    </location>
</feature>
<dbReference type="SUPFAM" id="SSF50985">
    <property type="entry name" value="RCC1/BLIP-II"/>
    <property type="match status" value="1"/>
</dbReference>
<evidence type="ECO:0000256" key="2">
    <source>
        <dbReference type="ARBA" id="ARBA00023157"/>
    </source>
</evidence>
<keyword evidence="2" id="KW-1015">Disulfide bond</keyword>
<keyword evidence="1" id="KW-0732">Signal</keyword>
<sequence length="726" mass="77938">MALAYDVQCTFTTDTAVIFGGGGGSNNMLKIRLCAQRPVASIEDATCDFELDACGWQGWQRGQGQASSGEWYMQSDGDGILLSPLFPAQSNSKQLLFSYRPGHTGKLQLRFRRDACSYNCWTKLWDVHAGQAGQEQALSWHEAKVVIPASAIGLQFMAVGYADDSTTHAAVDHLVVAEVVVSRPFAELSLGWQHSCILHKSSGEARCWGLGGPQLGQESGEDIGDEPHEMRALPAIDLGKNRTAVQISAGYVHTAVLLDDGTVKLVGLNLPAVDLGGHTALQVAAGDGWITCALLDDYSIKCGTYNLIDRPMAMGAGRTARQISFRPTTTTATKFSSMCALLDDNTIKCWQICDEQRAVTCWQDMPEGDDLPPVDLGEGHVKEVHGGTHYLESCALMHDGSAVCWPRASSVGSQVDLGGRRVRQFSSGCVLLDDFTVKCWGPGDAARLGQGDTASIGLQQLADLPPIDLGLGRTARHIASSDEHACAVLDDDSVKCWGRGLSGRLGRGDVETIGDAANEMGDDLLPVELSVPDTKSSVHVRLHGDSACAECPVMRGQVQILYQGTWGAVCDDAWDDVDSRVLCRQVGLAGGTSISRFGSVDGNASTLIWMDDLACIGNETNLGHCPFRGWGVHDCNNFEVAGVACQVDAWSDFSTFSSPAQRTRHSAAWLSSRKSMLVHGGEASAHFNFFADTWLYSLVTQSWVQLTPTSGPAPRAGHSAVWDDLQ</sequence>
<evidence type="ECO:0000256" key="3">
    <source>
        <dbReference type="PROSITE-ProRule" id="PRU00235"/>
    </source>
</evidence>
<proteinExistence type="predicted"/>
<dbReference type="PANTHER" id="PTHR48071">
    <property type="entry name" value="SRCR DOMAIN-CONTAINING PROTEIN"/>
    <property type="match status" value="1"/>
</dbReference>
<accession>A0A812V199</accession>
<dbReference type="PROSITE" id="PS50012">
    <property type="entry name" value="RCC1_3"/>
    <property type="match status" value="1"/>
</dbReference>
<dbReference type="FunFam" id="3.10.250.10:FF:000001">
    <property type="entry name" value="Lysyl oxidase 4 isoform X1"/>
    <property type="match status" value="1"/>
</dbReference>
<dbReference type="Gene3D" id="3.10.250.10">
    <property type="entry name" value="SRCR-like domain"/>
    <property type="match status" value="1"/>
</dbReference>
<reference evidence="5" key="1">
    <citation type="submission" date="2021-02" db="EMBL/GenBank/DDBJ databases">
        <authorList>
            <person name="Dougan E. K."/>
            <person name="Rhodes N."/>
            <person name="Thang M."/>
            <person name="Chan C."/>
        </authorList>
    </citation>
    <scope>NUCLEOTIDE SEQUENCE</scope>
</reference>
<dbReference type="InterPro" id="IPR015915">
    <property type="entry name" value="Kelch-typ_b-propeller"/>
</dbReference>